<dbReference type="PANTHER" id="PTHR36780">
    <property type="entry name" value="OS05G0241400 PROTEIN"/>
    <property type="match status" value="1"/>
</dbReference>
<dbReference type="AlphaFoldDB" id="A0AB34JP67"/>
<feature type="transmembrane region" description="Helical" evidence="1">
    <location>
        <begin position="12"/>
        <end position="31"/>
    </location>
</feature>
<sequence length="146" mass="15405">MSAKAQTPWDRHVALLIGTGGLLSGGLIIPIQQSDVDVASRKGTFYAQKGLSAKQPEVTALVDAVMDGKVHKDYVSLGGQQYMITTVTEASFYGRSISTAASGGIVLVKTARFLVVGVYTEPATAAQVVPHVHRFAQELPKLVGPP</sequence>
<proteinExistence type="predicted"/>
<dbReference type="Proteomes" id="UP001515480">
    <property type="component" value="Unassembled WGS sequence"/>
</dbReference>
<keyword evidence="3" id="KW-1185">Reference proteome</keyword>
<dbReference type="SUPFAM" id="SSF55770">
    <property type="entry name" value="Profilin (actin-binding protein)"/>
    <property type="match status" value="1"/>
</dbReference>
<accession>A0AB34JP67</accession>
<keyword evidence="1" id="KW-0812">Transmembrane</keyword>
<dbReference type="Pfam" id="PF00235">
    <property type="entry name" value="Profilin"/>
    <property type="match status" value="1"/>
</dbReference>
<dbReference type="PANTHER" id="PTHR36780:SF1">
    <property type="entry name" value="PROFILIN"/>
    <property type="match status" value="1"/>
</dbReference>
<organism evidence="2 3">
    <name type="scientific">Prymnesium parvum</name>
    <name type="common">Toxic golden alga</name>
    <dbReference type="NCBI Taxonomy" id="97485"/>
    <lineage>
        <taxon>Eukaryota</taxon>
        <taxon>Haptista</taxon>
        <taxon>Haptophyta</taxon>
        <taxon>Prymnesiophyceae</taxon>
        <taxon>Prymnesiales</taxon>
        <taxon>Prymnesiaceae</taxon>
        <taxon>Prymnesium</taxon>
    </lineage>
</organism>
<dbReference type="InterPro" id="IPR048278">
    <property type="entry name" value="PFN"/>
</dbReference>
<evidence type="ECO:0008006" key="4">
    <source>
        <dbReference type="Google" id="ProtNLM"/>
    </source>
</evidence>
<reference evidence="2 3" key="1">
    <citation type="journal article" date="2024" name="Science">
        <title>Giant polyketide synthase enzymes in the biosynthesis of giant marine polyether toxins.</title>
        <authorList>
            <person name="Fallon T.R."/>
            <person name="Shende V.V."/>
            <person name="Wierzbicki I.H."/>
            <person name="Pendleton A.L."/>
            <person name="Watervoot N.F."/>
            <person name="Auber R.P."/>
            <person name="Gonzalez D.J."/>
            <person name="Wisecaver J.H."/>
            <person name="Moore B.S."/>
        </authorList>
    </citation>
    <scope>NUCLEOTIDE SEQUENCE [LARGE SCALE GENOMIC DNA]</scope>
    <source>
        <strain evidence="2 3">12B1</strain>
    </source>
</reference>
<protein>
    <recommendedName>
        <fullName evidence="4">Profilin</fullName>
    </recommendedName>
</protein>
<dbReference type="Gene3D" id="3.30.450.30">
    <property type="entry name" value="Dynein light chain 2a, cytoplasmic"/>
    <property type="match status" value="1"/>
</dbReference>
<evidence type="ECO:0000256" key="1">
    <source>
        <dbReference type="SAM" id="Phobius"/>
    </source>
</evidence>
<dbReference type="GO" id="GO:0003779">
    <property type="term" value="F:actin binding"/>
    <property type="evidence" value="ECO:0007669"/>
    <property type="project" value="InterPro"/>
</dbReference>
<comment type="caution">
    <text evidence="2">The sequence shown here is derived from an EMBL/GenBank/DDBJ whole genome shotgun (WGS) entry which is preliminary data.</text>
</comment>
<keyword evidence="1" id="KW-0472">Membrane</keyword>
<keyword evidence="1" id="KW-1133">Transmembrane helix</keyword>
<evidence type="ECO:0000313" key="3">
    <source>
        <dbReference type="Proteomes" id="UP001515480"/>
    </source>
</evidence>
<dbReference type="EMBL" id="JBGBPQ010000006">
    <property type="protein sequence ID" value="KAL1522737.1"/>
    <property type="molecule type" value="Genomic_DNA"/>
</dbReference>
<name>A0AB34JP67_PRYPA</name>
<evidence type="ECO:0000313" key="2">
    <source>
        <dbReference type="EMBL" id="KAL1522737.1"/>
    </source>
</evidence>
<gene>
    <name evidence="2" type="ORF">AB1Y20_017710</name>
</gene>
<dbReference type="InterPro" id="IPR036140">
    <property type="entry name" value="PFN_sf"/>
</dbReference>